<dbReference type="EMBL" id="AOGE01000001">
    <property type="protein sequence ID" value="ELT51190.1"/>
    <property type="molecule type" value="Genomic_DNA"/>
</dbReference>
<gene>
    <name evidence="3" type="ORF">D584_00035</name>
</gene>
<dbReference type="RefSeq" id="WP_006470216.1">
    <property type="nucleotide sequence ID" value="NZ_AOGE01000001.1"/>
</dbReference>
<dbReference type="InterPro" id="IPR036086">
    <property type="entry name" value="ParB/Sulfiredoxin_sf"/>
</dbReference>
<comment type="caution">
    <text evidence="3">The sequence shown here is derived from an EMBL/GenBank/DDBJ whole genome shotgun (WGS) entry which is preliminary data.</text>
</comment>
<dbReference type="InterPro" id="IPR003115">
    <property type="entry name" value="ParB_N"/>
</dbReference>
<evidence type="ECO:0000256" key="1">
    <source>
        <dbReference type="SAM" id="MobiDB-lite"/>
    </source>
</evidence>
<dbReference type="OrthoDB" id="9813122at2"/>
<protein>
    <submittedName>
        <fullName evidence="3">Protein yubM</fullName>
    </submittedName>
</protein>
<evidence type="ECO:0000313" key="4">
    <source>
        <dbReference type="Proteomes" id="UP000011971"/>
    </source>
</evidence>
<feature type="region of interest" description="Disordered" evidence="1">
    <location>
        <begin position="381"/>
        <end position="406"/>
    </location>
</feature>
<accession>M5JSN7</accession>
<name>M5JSN7_9HYPH</name>
<dbReference type="SUPFAM" id="SSF110849">
    <property type="entry name" value="ParB/Sulfiredoxin"/>
    <property type="match status" value="1"/>
</dbReference>
<reference evidence="3 4" key="1">
    <citation type="journal article" date="2013" name="Gut Pathog.">
        <title>Draft genome of Ochrobactrum intermedium strain M86 isolated from non-ulcer dyspeptic individual from India.</title>
        <authorList>
            <person name="Kulkarni G."/>
            <person name="Dhotre D."/>
            <person name="Dharne M."/>
            <person name="Shetty S."/>
            <person name="Chowdhury S."/>
            <person name="Misra V."/>
            <person name="Misra S."/>
            <person name="Patole M."/>
            <person name="Shouche Y."/>
        </authorList>
    </citation>
    <scope>NUCLEOTIDE SEQUENCE [LARGE SCALE GENOMIC DNA]</scope>
    <source>
        <strain evidence="3 4">M86</strain>
    </source>
</reference>
<dbReference type="Gene3D" id="1.10.10.2830">
    <property type="match status" value="1"/>
</dbReference>
<dbReference type="SMART" id="SM00470">
    <property type="entry name" value="ParB"/>
    <property type="match status" value="1"/>
</dbReference>
<dbReference type="PANTHER" id="PTHR33375:SF7">
    <property type="entry name" value="CHROMOSOME 2-PARTITIONING PROTEIN PARB-RELATED"/>
    <property type="match status" value="1"/>
</dbReference>
<dbReference type="AlphaFoldDB" id="M5JSN7"/>
<dbReference type="GO" id="GO:0005694">
    <property type="term" value="C:chromosome"/>
    <property type="evidence" value="ECO:0007669"/>
    <property type="project" value="TreeGrafter"/>
</dbReference>
<sequence length="643" mass="70567">MTGTTTSTIIVALNKLDQDPRNVRQTYEDAEILEMAASIKARNFRLIQNLAVRPGEKRGRFYVTAGGLRRAALIYLAEQGEIAKTHPVECGLWDGADATEISLAENVIRRGMNPADELAAFLVLRDEGKSPTEIAARFGRTEIAVNRTLALAKVAPELLDLYREGKMSLEELKAFTVSDDHARQIEVWESLPSYNRQPYYIKNLLTKGKVSGNDKRVTFIGGLDAFEAAGGAVRRTLFSDHDGGGYATDSGLLDQLVLQKLEQVADDVRAEGWAWVEVHSERPTEIYSMRKVYPEKLEIAAEDQARLDQLSEEWDSLAELIESGAADDDAEDKLETINGQIDAIRETGEAFKPDDLARAGAIVYLDPYGNLDIARGLLRDDAEDESDEAGESETASEEADVEDAAPEPIEIKHSQSLIDDLTAQKTAALRVELADNPDIALAAVVHVLLLQTVYRGERERSALQISLTHESHESLIKSPGACKAAAAFDSLKENFESHIPGNPADLWEWCLRQDRDHLLTLLAFAAAHSLNAMETKFHGRSKGLAHANEIGKALDVDMRKWFETTDESYFTHLTRPSIQAAVTEARGAERAIGIAAMTKAKAVEVAHKAVKGSGWLPEPLRIVPQAVNDDLADDAAPFPVAAE</sequence>
<evidence type="ECO:0000313" key="3">
    <source>
        <dbReference type="EMBL" id="ELT51190.1"/>
    </source>
</evidence>
<dbReference type="PANTHER" id="PTHR33375">
    <property type="entry name" value="CHROMOSOME-PARTITIONING PROTEIN PARB-RELATED"/>
    <property type="match status" value="1"/>
</dbReference>
<organism evidence="3 4">
    <name type="scientific">Brucella intermedia M86</name>
    <dbReference type="NCBI Taxonomy" id="1234597"/>
    <lineage>
        <taxon>Bacteria</taxon>
        <taxon>Pseudomonadati</taxon>
        <taxon>Pseudomonadota</taxon>
        <taxon>Alphaproteobacteria</taxon>
        <taxon>Hyphomicrobiales</taxon>
        <taxon>Brucellaceae</taxon>
        <taxon>Brucella/Ochrobactrum group</taxon>
        <taxon>Brucella</taxon>
    </lineage>
</organism>
<proteinExistence type="predicted"/>
<dbReference type="GO" id="GO:0007059">
    <property type="term" value="P:chromosome segregation"/>
    <property type="evidence" value="ECO:0007669"/>
    <property type="project" value="TreeGrafter"/>
</dbReference>
<dbReference type="CDD" id="cd16406">
    <property type="entry name" value="ParB_N_like"/>
    <property type="match status" value="1"/>
</dbReference>
<evidence type="ECO:0000259" key="2">
    <source>
        <dbReference type="SMART" id="SM00470"/>
    </source>
</evidence>
<dbReference type="PATRIC" id="fig|1234597.4.peg.7"/>
<dbReference type="SUPFAM" id="SSF109709">
    <property type="entry name" value="KorB DNA-binding domain-like"/>
    <property type="match status" value="1"/>
</dbReference>
<dbReference type="Proteomes" id="UP000011971">
    <property type="component" value="Unassembled WGS sequence"/>
</dbReference>
<dbReference type="InterPro" id="IPR050336">
    <property type="entry name" value="Chromosome_partition/occlusion"/>
</dbReference>
<feature type="compositionally biased region" description="Acidic residues" evidence="1">
    <location>
        <begin position="381"/>
        <end position="405"/>
    </location>
</feature>
<feature type="domain" description="ParB-like N-terminal" evidence="2">
    <location>
        <begin position="9"/>
        <end position="107"/>
    </location>
</feature>
<dbReference type="Pfam" id="PF02195">
    <property type="entry name" value="ParB_N"/>
    <property type="match status" value="1"/>
</dbReference>